<dbReference type="InterPro" id="IPR000719">
    <property type="entry name" value="Prot_kinase_dom"/>
</dbReference>
<keyword evidence="1" id="KW-0723">Serine/threonine-protein kinase</keyword>
<feature type="compositionally biased region" description="Polar residues" evidence="9">
    <location>
        <begin position="724"/>
        <end position="744"/>
    </location>
</feature>
<gene>
    <name evidence="11" type="primary">STK10</name>
    <name evidence="11" type="ORF">Tcan_08084</name>
</gene>
<evidence type="ECO:0000256" key="3">
    <source>
        <dbReference type="ARBA" id="ARBA00022679"/>
    </source>
</evidence>
<feature type="region of interest" description="Disordered" evidence="9">
    <location>
        <begin position="427"/>
        <end position="473"/>
    </location>
</feature>
<keyword evidence="3" id="KW-0808">Transferase</keyword>
<dbReference type="STRING" id="6265.A0A0B2UQ63"/>
<evidence type="ECO:0000313" key="11">
    <source>
        <dbReference type="EMBL" id="KHN71262.1"/>
    </source>
</evidence>
<dbReference type="InterPro" id="IPR022165">
    <property type="entry name" value="PKK"/>
</dbReference>
<reference evidence="11 12" key="1">
    <citation type="submission" date="2014-11" db="EMBL/GenBank/DDBJ databases">
        <title>Genetic blueprint of the zoonotic pathogen Toxocara canis.</title>
        <authorList>
            <person name="Zhu X.-Q."/>
            <person name="Korhonen P.K."/>
            <person name="Cai H."/>
            <person name="Young N.D."/>
            <person name="Nejsum P."/>
            <person name="von Samson-Himmelstjerna G."/>
            <person name="Boag P.R."/>
            <person name="Tan P."/>
            <person name="Li Q."/>
            <person name="Min J."/>
            <person name="Yang Y."/>
            <person name="Wang X."/>
            <person name="Fang X."/>
            <person name="Hall R.S."/>
            <person name="Hofmann A."/>
            <person name="Sternberg P.W."/>
            <person name="Jex A.R."/>
            <person name="Gasser R.B."/>
        </authorList>
    </citation>
    <scope>NUCLEOTIDE SEQUENCE [LARGE SCALE GENOMIC DNA]</scope>
    <source>
        <strain evidence="11">PN_DK_2014</strain>
    </source>
</reference>
<dbReference type="InterPro" id="IPR011009">
    <property type="entry name" value="Kinase-like_dom_sf"/>
</dbReference>
<keyword evidence="2" id="KW-0597">Phosphoprotein</keyword>
<feature type="region of interest" description="Disordered" evidence="9">
    <location>
        <begin position="691"/>
        <end position="762"/>
    </location>
</feature>
<dbReference type="PANTHER" id="PTHR46538:SF3">
    <property type="entry name" value="PROTEIN KINASE DOMAIN-CONTAINING PROTEIN"/>
    <property type="match status" value="1"/>
</dbReference>
<protein>
    <submittedName>
        <fullName evidence="11">Serine/threonine-protein kinase 10</fullName>
    </submittedName>
</protein>
<accession>A0A0B2UQ63</accession>
<evidence type="ECO:0000256" key="2">
    <source>
        <dbReference type="ARBA" id="ARBA00022553"/>
    </source>
</evidence>
<evidence type="ECO:0000256" key="9">
    <source>
        <dbReference type="SAM" id="MobiDB-lite"/>
    </source>
</evidence>
<evidence type="ECO:0000256" key="4">
    <source>
        <dbReference type="ARBA" id="ARBA00022741"/>
    </source>
</evidence>
<feature type="compositionally biased region" description="Basic residues" evidence="9">
    <location>
        <begin position="1072"/>
        <end position="1082"/>
    </location>
</feature>
<dbReference type="PROSITE" id="PS00108">
    <property type="entry name" value="PROTEIN_KINASE_ST"/>
    <property type="match status" value="1"/>
</dbReference>
<dbReference type="GO" id="GO:0004674">
    <property type="term" value="F:protein serine/threonine kinase activity"/>
    <property type="evidence" value="ECO:0007669"/>
    <property type="project" value="UniProtKB-KW"/>
</dbReference>
<evidence type="ECO:0000256" key="6">
    <source>
        <dbReference type="ARBA" id="ARBA00022840"/>
    </source>
</evidence>
<feature type="compositionally biased region" description="Pro residues" evidence="9">
    <location>
        <begin position="550"/>
        <end position="563"/>
    </location>
</feature>
<organism evidence="11 12">
    <name type="scientific">Toxocara canis</name>
    <name type="common">Canine roundworm</name>
    <dbReference type="NCBI Taxonomy" id="6265"/>
    <lineage>
        <taxon>Eukaryota</taxon>
        <taxon>Metazoa</taxon>
        <taxon>Ecdysozoa</taxon>
        <taxon>Nematoda</taxon>
        <taxon>Chromadorea</taxon>
        <taxon>Rhabditida</taxon>
        <taxon>Spirurina</taxon>
        <taxon>Ascaridomorpha</taxon>
        <taxon>Ascaridoidea</taxon>
        <taxon>Toxocaridae</taxon>
        <taxon>Toxocara</taxon>
    </lineage>
</organism>
<proteinExistence type="predicted"/>
<dbReference type="SMART" id="SM00220">
    <property type="entry name" value="S_TKc"/>
    <property type="match status" value="1"/>
</dbReference>
<name>A0A0B2UQ63_TOXCA</name>
<keyword evidence="8" id="KW-0175">Coiled coil</keyword>
<feature type="region of interest" description="Disordered" evidence="9">
    <location>
        <begin position="1007"/>
        <end position="1082"/>
    </location>
</feature>
<dbReference type="Pfam" id="PF00069">
    <property type="entry name" value="Pkinase"/>
    <property type="match status" value="1"/>
</dbReference>
<feature type="region of interest" description="Disordered" evidence="9">
    <location>
        <begin position="390"/>
        <end position="410"/>
    </location>
</feature>
<evidence type="ECO:0000256" key="1">
    <source>
        <dbReference type="ARBA" id="ARBA00022527"/>
    </source>
</evidence>
<dbReference type="FunFam" id="1.10.510.10:FF:001298">
    <property type="entry name" value="STE20-like kinase"/>
    <property type="match status" value="1"/>
</dbReference>
<feature type="compositionally biased region" description="Low complexity" evidence="9">
    <location>
        <begin position="1007"/>
        <end position="1021"/>
    </location>
</feature>
<feature type="compositionally biased region" description="Acidic residues" evidence="9">
    <location>
        <begin position="570"/>
        <end position="580"/>
    </location>
</feature>
<dbReference type="Gene3D" id="1.10.510.10">
    <property type="entry name" value="Transferase(Phosphotransferase) domain 1"/>
    <property type="match status" value="1"/>
</dbReference>
<dbReference type="SUPFAM" id="SSF56112">
    <property type="entry name" value="Protein kinase-like (PK-like)"/>
    <property type="match status" value="1"/>
</dbReference>
<keyword evidence="6 7" id="KW-0067">ATP-binding</keyword>
<feature type="coiled-coil region" evidence="8">
    <location>
        <begin position="1118"/>
        <end position="1145"/>
    </location>
</feature>
<keyword evidence="12" id="KW-1185">Reference proteome</keyword>
<feature type="compositionally biased region" description="Polar residues" evidence="9">
    <location>
        <begin position="948"/>
        <end position="963"/>
    </location>
</feature>
<comment type="caution">
    <text evidence="11">The sequence shown here is derived from an EMBL/GenBank/DDBJ whole genome shotgun (WGS) entry which is preliminary data.</text>
</comment>
<dbReference type="EMBL" id="JPKZ01022562">
    <property type="protein sequence ID" value="KHN71262.1"/>
    <property type="molecule type" value="Genomic_DNA"/>
</dbReference>
<sequence>MISLVQKRMRKAHKTKQVIPRHGNSFSASVKSLVREDLFSVFLRKAAMISLVQKRMRKAHKTKQVIPRHGLMPIVGLLKKFIRGEEKKSAAKNVPSIVRLETDVAEYWILKEVIGDGAFGNVYKAVSKSDPTRVAAAKAMELDDDEGAAVMVEVEILTHCVHPNIVQLYDAFTMGNRITLLLEYCGGGAIDSIMVELSRGLTEPQIQCVMKEVLKALDFLHKNNVIHRDLKAGNVLLTNDAKVKLADFGVSAFCKDAREERSTFIGTPYWMAPEVMLCETFPEKRYNKLADIWSFGITLIEMAEERPPYSEMNPAKVVFKIIKAEPPSLERPSQWSSSFRDVVSHCLVKDPQNRPTAADLIAHPFFTREGDFACVRRLICEVNAEQVTTEVMPSDVDDDDDTSSSTDVRGPFDVHSVDILELLNGDKGSLHSKNEMESDTLASELDATPRPSPAETRTAMPPSPTKNAMLPPRTPTKVEIPPVELEFTPQVGPVAHAPWKVTPQDEQEQEEDHFGAEEDHVGDSAVISALTDLDYALKFEDSAQIELPEEPPTMAPSPVPTPPLHSLVIGDEESSTEEEESKQMAQAAPLRSPGSAPSHRIKDIVADAKQQSMSVRISPEPEFERNEGKTVDVVACPVSPPLRPPPPSSEIREVLREAHFSKPATSAHVTRTFNDAQAHLPGKITLTVGVDAENDSKRSPNDELNLTAGNVRKPPSKLIRSEGGVTQQRSVDSPHNAWQETAKLTSHRGPPHRSSSQPAESCKHVHPAQWSKCASMAEDSLENQKIRRFSASFNGSGNGVDEDESLRTYPKRVVRNGDVRHAVETADAQSTESRGAGGKQMRAAFNVLPPANRELTLVEVRRPASFPLSLATHARINARAASVPNPVTSLPSASESRGAGGKQMRAAFNVLPPANRELTLVEVRRPASFPLSLATHARINARAASVPNPVTSLPSASEASSNVTKRDRGSPMSRAAGVGHDTTPTTSNGAVARVDDYNYFGTTSSLSSNLHSQASSSSANSPHEKDDTSFSTAPPPEPPVDYEDERKALPKATNEAISARNRKNGDNVGSRKSPHRQTVTRKTRIYMVDGVQVTSTTHQVFGVKQDYELRKQQLHDLRRLQREEARQLRELYTKAEIQRNEQEKRFVLEKENVKKSSDLELQALARTQKHQMKEAEDSHTEDMKQTLKRIQYEQERNLRAFRESLKHEQKQMKMEVDAMPKTQRKDLFRVRKEQLDRDQMRRESEFLERQQAEQELTLRRVQLAHKLKILQLEKKFQQQKHAVLRSREASEWDMEEKQTLERHILYKQELKDRFYLQRTQMLARHQRELEHMRKVNEMNEEEATRNYAVYKKRLPKDFRTESKTRIAMFKESLRISCQGEDAAVINEKMRAFEEKEKMRVKNAMNDHEIKAERKLKELRAKNAAAIKELEEIHNEKRKMLLEAEQNKLEIYEKEYEQVIADWKAKLPLRKQELEAQFAKELDELDTFYRRDNAELQAITSQPFGTQSLF</sequence>
<dbReference type="OMA" id="DESCADS"/>
<dbReference type="GO" id="GO:0005524">
    <property type="term" value="F:ATP binding"/>
    <property type="evidence" value="ECO:0007669"/>
    <property type="project" value="UniProtKB-UniRule"/>
</dbReference>
<evidence type="ECO:0000256" key="8">
    <source>
        <dbReference type="SAM" id="Coils"/>
    </source>
</evidence>
<dbReference type="InterPro" id="IPR017441">
    <property type="entry name" value="Protein_kinase_ATP_BS"/>
</dbReference>
<feature type="coiled-coil region" evidence="8">
    <location>
        <begin position="1230"/>
        <end position="1257"/>
    </location>
</feature>
<feature type="region of interest" description="Disordered" evidence="9">
    <location>
        <begin position="548"/>
        <end position="598"/>
    </location>
</feature>
<dbReference type="OrthoDB" id="10027016at2759"/>
<keyword evidence="5 11" id="KW-0418">Kinase</keyword>
<dbReference type="InterPro" id="IPR008271">
    <property type="entry name" value="Ser/Thr_kinase_AS"/>
</dbReference>
<feature type="domain" description="Protein kinase" evidence="10">
    <location>
        <begin position="108"/>
        <end position="366"/>
    </location>
</feature>
<keyword evidence="4 7" id="KW-0547">Nucleotide-binding</keyword>
<evidence type="ECO:0000256" key="7">
    <source>
        <dbReference type="PROSITE-ProRule" id="PRU10141"/>
    </source>
</evidence>
<evidence type="ECO:0000256" key="5">
    <source>
        <dbReference type="ARBA" id="ARBA00022777"/>
    </source>
</evidence>
<dbReference type="PROSITE" id="PS00107">
    <property type="entry name" value="PROTEIN_KINASE_ATP"/>
    <property type="match status" value="1"/>
</dbReference>
<evidence type="ECO:0000313" key="12">
    <source>
        <dbReference type="Proteomes" id="UP000031036"/>
    </source>
</evidence>
<dbReference type="PROSITE" id="PS50011">
    <property type="entry name" value="PROTEIN_KINASE_DOM"/>
    <property type="match status" value="1"/>
</dbReference>
<dbReference type="PANTHER" id="PTHR46538">
    <property type="entry name" value="PROTEIN KINASE DOMAIN-CONTAINING PROTEIN"/>
    <property type="match status" value="1"/>
</dbReference>
<dbReference type="InterPro" id="IPR051585">
    <property type="entry name" value="STE20_Ser/Thr_Kinases"/>
</dbReference>
<feature type="region of interest" description="Disordered" evidence="9">
    <location>
        <begin position="947"/>
        <end position="990"/>
    </location>
</feature>
<evidence type="ECO:0000259" key="10">
    <source>
        <dbReference type="PROSITE" id="PS50011"/>
    </source>
</evidence>
<dbReference type="Proteomes" id="UP000031036">
    <property type="component" value="Unassembled WGS sequence"/>
</dbReference>
<dbReference type="Pfam" id="PF12474">
    <property type="entry name" value="PKK"/>
    <property type="match status" value="2"/>
</dbReference>
<feature type="coiled-coil region" evidence="8">
    <location>
        <begin position="1401"/>
        <end position="1490"/>
    </location>
</feature>
<feature type="binding site" evidence="7">
    <location>
        <position position="138"/>
    </location>
    <ligand>
        <name>ATP</name>
        <dbReference type="ChEBI" id="CHEBI:30616"/>
    </ligand>
</feature>